<dbReference type="EMBL" id="MT141666">
    <property type="protein sequence ID" value="QJA68980.1"/>
    <property type="molecule type" value="Genomic_DNA"/>
</dbReference>
<reference evidence="1" key="1">
    <citation type="submission" date="2020-03" db="EMBL/GenBank/DDBJ databases">
        <title>The deep terrestrial virosphere.</title>
        <authorList>
            <person name="Holmfeldt K."/>
            <person name="Nilsson E."/>
            <person name="Simone D."/>
            <person name="Lopez-Fernandez M."/>
            <person name="Wu X."/>
            <person name="de Brujin I."/>
            <person name="Lundin D."/>
            <person name="Andersson A."/>
            <person name="Bertilsson S."/>
            <person name="Dopson M."/>
        </authorList>
    </citation>
    <scope>NUCLEOTIDE SEQUENCE</scope>
    <source>
        <strain evidence="1">MM415A05268</strain>
    </source>
</reference>
<proteinExistence type="predicted"/>
<sequence>MCLSELSYNLKEEFRGKTFGWKVFEKGPITKKLFPQIEGLQKVLQLNRWLDELDFRSNKQHKKLSTNNTNHPYPTGWHIFLTRKGARAWSRDCNGNVIRKVEFKEPVAYGFQYEYPIVVAKKILIVPNSRG</sequence>
<dbReference type="AlphaFoldDB" id="A0A6M3JGS3"/>
<organism evidence="1">
    <name type="scientific">viral metagenome</name>
    <dbReference type="NCBI Taxonomy" id="1070528"/>
    <lineage>
        <taxon>unclassified sequences</taxon>
        <taxon>metagenomes</taxon>
        <taxon>organismal metagenomes</taxon>
    </lineage>
</organism>
<gene>
    <name evidence="1" type="ORF">MM415A05268_0010</name>
</gene>
<name>A0A6M3JGS3_9ZZZZ</name>
<protein>
    <submittedName>
        <fullName evidence="1">Uncharacterized protein</fullName>
    </submittedName>
</protein>
<accession>A0A6M3JGS3</accession>
<evidence type="ECO:0000313" key="1">
    <source>
        <dbReference type="EMBL" id="QJA68980.1"/>
    </source>
</evidence>